<reference evidence="4" key="1">
    <citation type="journal article" date="2019" name="Int. J. Syst. Evol. Microbiol.">
        <title>The Global Catalogue of Microorganisms (GCM) 10K type strain sequencing project: providing services to taxonomists for standard genome sequencing and annotation.</title>
        <authorList>
            <consortium name="The Broad Institute Genomics Platform"/>
            <consortium name="The Broad Institute Genome Sequencing Center for Infectious Disease"/>
            <person name="Wu L."/>
            <person name="Ma J."/>
        </authorList>
    </citation>
    <scope>NUCLEOTIDE SEQUENCE [LARGE SCALE GENOMIC DNA]</scope>
    <source>
        <strain evidence="4">CCUG 63830</strain>
    </source>
</reference>
<organism evidence="3 4">
    <name type="scientific">Deinococcus multiflagellatus</name>
    <dbReference type="NCBI Taxonomy" id="1656887"/>
    <lineage>
        <taxon>Bacteria</taxon>
        <taxon>Thermotogati</taxon>
        <taxon>Deinococcota</taxon>
        <taxon>Deinococci</taxon>
        <taxon>Deinococcales</taxon>
        <taxon>Deinococcaceae</taxon>
        <taxon>Deinococcus</taxon>
    </lineage>
</organism>
<name>A0ABW1ZIJ5_9DEIO</name>
<evidence type="ECO:0000313" key="4">
    <source>
        <dbReference type="Proteomes" id="UP001596317"/>
    </source>
</evidence>
<protein>
    <submittedName>
        <fullName evidence="3">Uncharacterized protein</fullName>
    </submittedName>
</protein>
<accession>A0ABW1ZIJ5</accession>
<keyword evidence="2" id="KW-0732">Signal</keyword>
<feature type="compositionally biased region" description="Basic and acidic residues" evidence="1">
    <location>
        <begin position="151"/>
        <end position="168"/>
    </location>
</feature>
<gene>
    <name evidence="3" type="ORF">ACFP90_05520</name>
</gene>
<evidence type="ECO:0000256" key="2">
    <source>
        <dbReference type="SAM" id="SignalP"/>
    </source>
</evidence>
<feature type="chain" id="PRO_5046714454" evidence="2">
    <location>
        <begin position="21"/>
        <end position="179"/>
    </location>
</feature>
<dbReference type="RefSeq" id="WP_224603502.1">
    <property type="nucleotide sequence ID" value="NZ_JAIQXV010000001.1"/>
</dbReference>
<proteinExistence type="predicted"/>
<dbReference type="EMBL" id="JBHSWB010000001">
    <property type="protein sequence ID" value="MFC6659875.1"/>
    <property type="molecule type" value="Genomic_DNA"/>
</dbReference>
<evidence type="ECO:0000313" key="3">
    <source>
        <dbReference type="EMBL" id="MFC6659875.1"/>
    </source>
</evidence>
<sequence length="179" mass="18296">MSKRIALLVTAALTLTPALAQTTPAPAPTTSTVTLPGQVPAQLKDAWASFLASGGTASLLDSSGAVMGTVNADGTVTLNAGKTLADVKAVRLQPKTGTATTVNVTRDLTRPGTIKIEWMGQGGKMQSLPLPAVVNRTLRAEPPAPPATTPDDSKSKDDDKNKSDKGKPDTNPGKGKGKS</sequence>
<comment type="caution">
    <text evidence="3">The sequence shown here is derived from an EMBL/GenBank/DDBJ whole genome shotgun (WGS) entry which is preliminary data.</text>
</comment>
<feature type="region of interest" description="Disordered" evidence="1">
    <location>
        <begin position="134"/>
        <end position="179"/>
    </location>
</feature>
<feature type="signal peptide" evidence="2">
    <location>
        <begin position="1"/>
        <end position="20"/>
    </location>
</feature>
<dbReference type="Proteomes" id="UP001596317">
    <property type="component" value="Unassembled WGS sequence"/>
</dbReference>
<evidence type="ECO:0000256" key="1">
    <source>
        <dbReference type="SAM" id="MobiDB-lite"/>
    </source>
</evidence>
<keyword evidence="4" id="KW-1185">Reference proteome</keyword>